<feature type="compositionally biased region" description="Basic and acidic residues" evidence="1">
    <location>
        <begin position="165"/>
        <end position="175"/>
    </location>
</feature>
<reference evidence="2" key="1">
    <citation type="submission" date="2021-04" db="EMBL/GenBank/DDBJ databases">
        <authorList>
            <person name="Yoon J."/>
        </authorList>
    </citation>
    <scope>NUCLEOTIDE SEQUENCE</scope>
    <source>
        <strain evidence="2">KMU-90</strain>
    </source>
</reference>
<feature type="region of interest" description="Disordered" evidence="1">
    <location>
        <begin position="161"/>
        <end position="269"/>
    </location>
</feature>
<protein>
    <submittedName>
        <fullName evidence="2">Uncharacterized protein</fullName>
    </submittedName>
</protein>
<name>A0A8J7WFF0_9RHOB</name>
<accession>A0A8J7WFF0</accession>
<evidence type="ECO:0000256" key="1">
    <source>
        <dbReference type="SAM" id="MobiDB-lite"/>
    </source>
</evidence>
<proteinExistence type="predicted"/>
<dbReference type="EMBL" id="JAGTUU010000003">
    <property type="protein sequence ID" value="MBS0124343.1"/>
    <property type="molecule type" value="Genomic_DNA"/>
</dbReference>
<dbReference type="Proteomes" id="UP000681356">
    <property type="component" value="Unassembled WGS sequence"/>
</dbReference>
<dbReference type="AlphaFoldDB" id="A0A8J7WFF0"/>
<evidence type="ECO:0000313" key="2">
    <source>
        <dbReference type="EMBL" id="MBS0124343.1"/>
    </source>
</evidence>
<comment type="caution">
    <text evidence="2">The sequence shown here is derived from an EMBL/GenBank/DDBJ whole genome shotgun (WGS) entry which is preliminary data.</text>
</comment>
<evidence type="ECO:0000313" key="3">
    <source>
        <dbReference type="Proteomes" id="UP000681356"/>
    </source>
</evidence>
<feature type="compositionally biased region" description="Basic and acidic residues" evidence="1">
    <location>
        <begin position="240"/>
        <end position="251"/>
    </location>
</feature>
<keyword evidence="3" id="KW-1185">Reference proteome</keyword>
<dbReference type="RefSeq" id="WP_212536295.1">
    <property type="nucleotide sequence ID" value="NZ_JAGTUU010000003.1"/>
</dbReference>
<sequence length="269" mass="28360">MGNTVAVGSVDFGTDGALGSHRGGGLADALILGATAGDPDCHHDIPIQRNYELAIPCLNAFAAVHNAQEDGRIDNQDLRDLFVTVQQQAEVGLTNPGSLTSMQDILGGSAVDGVRPGSVHRFRRRGEAADLQRDRCRARPLFAGHVDGLIAQGRETLSANTGLAEPERDPLAGDHHLHRRPRGRAGEGRGRLLERDPAISPNARSPAGSNGSKVMAAGSSVLPPTSAVGGPSLRCRAGRAARDVPDLDRRFRPIRPGPDSQSRACPVRL</sequence>
<feature type="compositionally biased region" description="Basic and acidic residues" evidence="1">
    <location>
        <begin position="184"/>
        <end position="197"/>
    </location>
</feature>
<organism evidence="2 3">
    <name type="scientific">Thetidibacter halocola</name>
    <dbReference type="NCBI Taxonomy" id="2827239"/>
    <lineage>
        <taxon>Bacteria</taxon>
        <taxon>Pseudomonadati</taxon>
        <taxon>Pseudomonadota</taxon>
        <taxon>Alphaproteobacteria</taxon>
        <taxon>Rhodobacterales</taxon>
        <taxon>Roseobacteraceae</taxon>
        <taxon>Thetidibacter</taxon>
    </lineage>
</organism>
<gene>
    <name evidence="2" type="ORF">KB874_09355</name>
</gene>